<protein>
    <submittedName>
        <fullName evidence="2">Uncharacterized protein</fullName>
    </submittedName>
</protein>
<proteinExistence type="predicted"/>
<reference evidence="2" key="1">
    <citation type="submission" date="2018-04" db="EMBL/GenBank/DDBJ databases">
        <title>Whole genome sequencing of Hypsizygus marmoreus.</title>
        <authorList>
            <person name="Choi I.-G."/>
            <person name="Min B."/>
            <person name="Kim J.-G."/>
            <person name="Kim S."/>
            <person name="Oh Y.-L."/>
            <person name="Kong W.-S."/>
            <person name="Park H."/>
            <person name="Jeong J."/>
            <person name="Song E.-S."/>
        </authorList>
    </citation>
    <scope>NUCLEOTIDE SEQUENCE [LARGE SCALE GENOMIC DNA]</scope>
    <source>
        <strain evidence="2">51987-8</strain>
    </source>
</reference>
<feature type="region of interest" description="Disordered" evidence="1">
    <location>
        <begin position="94"/>
        <end position="148"/>
    </location>
</feature>
<gene>
    <name evidence="2" type="ORF">Hypma_009885</name>
</gene>
<dbReference type="AlphaFoldDB" id="A0A369JQS7"/>
<evidence type="ECO:0000256" key="1">
    <source>
        <dbReference type="SAM" id="MobiDB-lite"/>
    </source>
</evidence>
<sequence>MTTYSLYLLQEIQDLPFPRKFYPARAVNAIKNRPHRMIDMLHSLRVGPGHGQLRKLVVSALASPICIQGPPRTSRNGSTYEDFFAKMGATGSSLPQTPIVGPSGAYSWSMDDNENTDPLTPYDTPYNSYEDIGPDLSDLHHTTNSRTP</sequence>
<evidence type="ECO:0000313" key="3">
    <source>
        <dbReference type="Proteomes" id="UP000076154"/>
    </source>
</evidence>
<dbReference type="Proteomes" id="UP000076154">
    <property type="component" value="Unassembled WGS sequence"/>
</dbReference>
<dbReference type="EMBL" id="LUEZ02000048">
    <property type="protein sequence ID" value="RDB22897.1"/>
    <property type="molecule type" value="Genomic_DNA"/>
</dbReference>
<dbReference type="InParanoid" id="A0A369JQS7"/>
<organism evidence="2 3">
    <name type="scientific">Hypsizygus marmoreus</name>
    <name type="common">White beech mushroom</name>
    <name type="synonym">Agaricus marmoreus</name>
    <dbReference type="NCBI Taxonomy" id="39966"/>
    <lineage>
        <taxon>Eukaryota</taxon>
        <taxon>Fungi</taxon>
        <taxon>Dikarya</taxon>
        <taxon>Basidiomycota</taxon>
        <taxon>Agaricomycotina</taxon>
        <taxon>Agaricomycetes</taxon>
        <taxon>Agaricomycetidae</taxon>
        <taxon>Agaricales</taxon>
        <taxon>Tricholomatineae</taxon>
        <taxon>Lyophyllaceae</taxon>
        <taxon>Hypsizygus</taxon>
    </lineage>
</organism>
<name>A0A369JQS7_HYPMA</name>
<comment type="caution">
    <text evidence="2">The sequence shown here is derived from an EMBL/GenBank/DDBJ whole genome shotgun (WGS) entry which is preliminary data.</text>
</comment>
<accession>A0A369JQS7</accession>
<evidence type="ECO:0000313" key="2">
    <source>
        <dbReference type="EMBL" id="RDB22897.1"/>
    </source>
</evidence>
<keyword evidence="3" id="KW-1185">Reference proteome</keyword>